<comment type="similarity">
    <text evidence="2">Belongs to the EamA transporter family.</text>
</comment>
<feature type="transmembrane region" description="Helical" evidence="6">
    <location>
        <begin position="41"/>
        <end position="60"/>
    </location>
</feature>
<dbReference type="Proteomes" id="UP000515511">
    <property type="component" value="Chromosome"/>
</dbReference>
<proteinExistence type="inferred from homology"/>
<feature type="transmembrane region" description="Helical" evidence="6">
    <location>
        <begin position="280"/>
        <end position="298"/>
    </location>
</feature>
<comment type="subcellular location">
    <subcellularLocation>
        <location evidence="1">Membrane</location>
        <topology evidence="1">Multi-pass membrane protein</topology>
    </subcellularLocation>
</comment>
<feature type="transmembrane region" description="Helical" evidence="6">
    <location>
        <begin position="126"/>
        <end position="147"/>
    </location>
</feature>
<dbReference type="RefSeq" id="WP_185275833.1">
    <property type="nucleotide sequence ID" value="NZ_CP043641.1"/>
</dbReference>
<dbReference type="InterPro" id="IPR037185">
    <property type="entry name" value="EmrE-like"/>
</dbReference>
<feature type="transmembrane region" description="Helical" evidence="6">
    <location>
        <begin position="254"/>
        <end position="274"/>
    </location>
</feature>
<evidence type="ECO:0000256" key="2">
    <source>
        <dbReference type="ARBA" id="ARBA00007362"/>
    </source>
</evidence>
<feature type="transmembrane region" description="Helical" evidence="6">
    <location>
        <begin position="72"/>
        <end position="92"/>
    </location>
</feature>
<dbReference type="GO" id="GO:0016020">
    <property type="term" value="C:membrane"/>
    <property type="evidence" value="ECO:0007669"/>
    <property type="project" value="UniProtKB-SubCell"/>
</dbReference>
<feature type="domain" description="EamA" evidence="7">
    <location>
        <begin position="8"/>
        <end position="143"/>
    </location>
</feature>
<dbReference type="PANTHER" id="PTHR32322">
    <property type="entry name" value="INNER MEMBRANE TRANSPORTER"/>
    <property type="match status" value="1"/>
</dbReference>
<dbReference type="EMBL" id="CP043641">
    <property type="protein sequence ID" value="QNE36396.1"/>
    <property type="molecule type" value="Genomic_DNA"/>
</dbReference>
<evidence type="ECO:0000313" key="9">
    <source>
        <dbReference type="Proteomes" id="UP000515511"/>
    </source>
</evidence>
<feature type="domain" description="EamA" evidence="7">
    <location>
        <begin position="154"/>
        <end position="296"/>
    </location>
</feature>
<dbReference type="PANTHER" id="PTHR32322:SF2">
    <property type="entry name" value="EAMA DOMAIN-CONTAINING PROTEIN"/>
    <property type="match status" value="1"/>
</dbReference>
<dbReference type="InterPro" id="IPR000620">
    <property type="entry name" value="EamA_dom"/>
</dbReference>
<feature type="transmembrane region" description="Helical" evidence="6">
    <location>
        <begin position="224"/>
        <end position="242"/>
    </location>
</feature>
<feature type="transmembrane region" description="Helical" evidence="6">
    <location>
        <begin position="184"/>
        <end position="204"/>
    </location>
</feature>
<keyword evidence="4 6" id="KW-1133">Transmembrane helix</keyword>
<protein>
    <submittedName>
        <fullName evidence="8">EamA family transporter</fullName>
    </submittedName>
</protein>
<evidence type="ECO:0000256" key="4">
    <source>
        <dbReference type="ARBA" id="ARBA00022989"/>
    </source>
</evidence>
<sequence length="357" mass="35580">MALNQTSKGLVVAVVAAASFGLSGAFIKPLLESGWSPAAAVTARVLIGGVVLAPFAIVALRGRWAALWRGRWRLLGMALVGVAGTQVLYFAAIERIPVSTAILIEYLAPVVLVLFVWARTRRAPKAVVLAGSAVAIAGLLLVVSPGGGKPLDLVGVALAVTAMLGCAGYYIIAARPSDGLPAVALAAGGLLAGGVALLVVSATGLLPFVVSTRDVQLFGHAEPWWVPLAVVGILATALAYASGITAANMLGSRLGSFAGLLEVVAATFYAWLLLGESLNALQLVGGALILGGIALVRVDASGDGGAEAEVPGAVDVPAGISAGRPVEVPAGAQDAPVHDAAPVAAAETAIAPDVPLG</sequence>
<dbReference type="Pfam" id="PF00892">
    <property type="entry name" value="EamA"/>
    <property type="match status" value="2"/>
</dbReference>
<accession>A0A7G6YD31</accession>
<evidence type="ECO:0000256" key="1">
    <source>
        <dbReference type="ARBA" id="ARBA00004141"/>
    </source>
</evidence>
<dbReference type="InterPro" id="IPR050638">
    <property type="entry name" value="AA-Vitamin_Transporters"/>
</dbReference>
<evidence type="ECO:0000313" key="8">
    <source>
        <dbReference type="EMBL" id="QNE36396.1"/>
    </source>
</evidence>
<name>A0A7G6YD31_9MICO</name>
<evidence type="ECO:0000256" key="5">
    <source>
        <dbReference type="ARBA" id="ARBA00023136"/>
    </source>
</evidence>
<dbReference type="KEGG" id="lse:F1C12_15600"/>
<dbReference type="AlphaFoldDB" id="A0A7G6YD31"/>
<reference evidence="9" key="1">
    <citation type="submission" date="2019-09" db="EMBL/GenBank/DDBJ databases">
        <title>Antimicrobial potential of Antarctic Bacteria.</title>
        <authorList>
            <person name="Benaud N."/>
            <person name="Edwards R.J."/>
            <person name="Ferrari B.C."/>
        </authorList>
    </citation>
    <scope>NUCLEOTIDE SEQUENCE [LARGE SCALE GENOMIC DNA]</scope>
    <source>
        <strain evidence="9">INR9</strain>
    </source>
</reference>
<gene>
    <name evidence="8" type="ORF">F1C12_15600</name>
</gene>
<feature type="transmembrane region" description="Helical" evidence="6">
    <location>
        <begin position="153"/>
        <end position="172"/>
    </location>
</feature>
<organism evidence="8 9">
    <name type="scientific">Leifsonia shinshuensis</name>
    <dbReference type="NCBI Taxonomy" id="150026"/>
    <lineage>
        <taxon>Bacteria</taxon>
        <taxon>Bacillati</taxon>
        <taxon>Actinomycetota</taxon>
        <taxon>Actinomycetes</taxon>
        <taxon>Micrococcales</taxon>
        <taxon>Microbacteriaceae</taxon>
        <taxon>Leifsonia</taxon>
    </lineage>
</organism>
<dbReference type="SUPFAM" id="SSF103481">
    <property type="entry name" value="Multidrug resistance efflux transporter EmrE"/>
    <property type="match status" value="2"/>
</dbReference>
<evidence type="ECO:0000256" key="3">
    <source>
        <dbReference type="ARBA" id="ARBA00022692"/>
    </source>
</evidence>
<evidence type="ECO:0000259" key="7">
    <source>
        <dbReference type="Pfam" id="PF00892"/>
    </source>
</evidence>
<keyword evidence="3 6" id="KW-0812">Transmembrane</keyword>
<feature type="transmembrane region" description="Helical" evidence="6">
    <location>
        <begin position="98"/>
        <end position="117"/>
    </location>
</feature>
<evidence type="ECO:0000256" key="6">
    <source>
        <dbReference type="SAM" id="Phobius"/>
    </source>
</evidence>
<keyword evidence="5 6" id="KW-0472">Membrane</keyword>